<dbReference type="Proteomes" id="UP000251835">
    <property type="component" value="Unassembled WGS sequence"/>
</dbReference>
<evidence type="ECO:0000313" key="9">
    <source>
        <dbReference type="Proteomes" id="UP000251835"/>
    </source>
</evidence>
<dbReference type="SFLD" id="SFLDG01138">
    <property type="entry name" value="C1.6.2:_Deoxy-d-mannose-octulo"/>
    <property type="match status" value="1"/>
</dbReference>
<dbReference type="RefSeq" id="WP_116495590.1">
    <property type="nucleotide sequence ID" value="NZ_QENZ01000003.1"/>
</dbReference>
<dbReference type="OrthoDB" id="9805604at2"/>
<dbReference type="PIRSF" id="PIRSF006118">
    <property type="entry name" value="KDO8-P_Ptase"/>
    <property type="match status" value="1"/>
</dbReference>
<dbReference type="SFLD" id="SFLDS00003">
    <property type="entry name" value="Haloacid_Dehalogenase"/>
    <property type="match status" value="1"/>
</dbReference>
<dbReference type="EMBL" id="QENZ01000003">
    <property type="protein sequence ID" value="PVX52028.1"/>
    <property type="molecule type" value="Genomic_DNA"/>
</dbReference>
<comment type="similarity">
    <text evidence="2">Belongs to the KdsC family.</text>
</comment>
<evidence type="ECO:0000256" key="4">
    <source>
        <dbReference type="ARBA" id="ARBA00022723"/>
    </source>
</evidence>
<evidence type="ECO:0000256" key="6">
    <source>
        <dbReference type="ARBA" id="ARBA00022842"/>
    </source>
</evidence>
<reference evidence="8 9" key="1">
    <citation type="submission" date="2018-05" db="EMBL/GenBank/DDBJ databases">
        <title>Genomic Encyclopedia of Type Strains, Phase IV (KMG-IV): sequencing the most valuable type-strain genomes for metagenomic binning, comparative biology and taxonomic classification.</title>
        <authorList>
            <person name="Goeker M."/>
        </authorList>
    </citation>
    <scope>NUCLEOTIDE SEQUENCE [LARGE SCALE GENOMIC DNA]</scope>
    <source>
        <strain evidence="8 9">DSM 28579</strain>
    </source>
</reference>
<dbReference type="InterPro" id="IPR050793">
    <property type="entry name" value="CMP-NeuNAc_synthase"/>
</dbReference>
<feature type="binding site" evidence="7">
    <location>
        <position position="17"/>
    </location>
    <ligand>
        <name>Mg(2+)</name>
        <dbReference type="ChEBI" id="CHEBI:18420"/>
    </ligand>
</feature>
<evidence type="ECO:0000313" key="8">
    <source>
        <dbReference type="EMBL" id="PVX52028.1"/>
    </source>
</evidence>
<dbReference type="Pfam" id="PF00702">
    <property type="entry name" value="Hydrolase"/>
    <property type="match status" value="1"/>
</dbReference>
<dbReference type="InterPro" id="IPR023214">
    <property type="entry name" value="HAD_sf"/>
</dbReference>
<dbReference type="InterPro" id="IPR036412">
    <property type="entry name" value="HAD-like_sf"/>
</dbReference>
<comment type="cofactor">
    <cofactor evidence="1 7">
        <name>Mg(2+)</name>
        <dbReference type="ChEBI" id="CHEBI:18420"/>
    </cofactor>
</comment>
<keyword evidence="9" id="KW-1185">Reference proteome</keyword>
<dbReference type="GO" id="GO:0016788">
    <property type="term" value="F:hydrolase activity, acting on ester bonds"/>
    <property type="evidence" value="ECO:0007669"/>
    <property type="project" value="InterPro"/>
</dbReference>
<dbReference type="AlphaFoldDB" id="A0A7L4UQH0"/>
<dbReference type="Gene3D" id="3.40.50.1000">
    <property type="entry name" value="HAD superfamily/HAD-like"/>
    <property type="match status" value="1"/>
</dbReference>
<dbReference type="SUPFAM" id="SSF56784">
    <property type="entry name" value="HAD-like"/>
    <property type="match status" value="1"/>
</dbReference>
<comment type="caution">
    <text evidence="8">The sequence shown here is derived from an EMBL/GenBank/DDBJ whole genome shotgun (WGS) entry which is preliminary data.</text>
</comment>
<evidence type="ECO:0000256" key="5">
    <source>
        <dbReference type="ARBA" id="ARBA00022801"/>
    </source>
</evidence>
<keyword evidence="6 7" id="KW-0460">Magnesium</keyword>
<evidence type="ECO:0000256" key="7">
    <source>
        <dbReference type="PIRSR" id="PIRSR006118-2"/>
    </source>
</evidence>
<feature type="binding site" evidence="7">
    <location>
        <position position="110"/>
    </location>
    <ligand>
        <name>Mg(2+)</name>
        <dbReference type="ChEBI" id="CHEBI:18420"/>
    </ligand>
</feature>
<feature type="binding site" evidence="7">
    <location>
        <position position="19"/>
    </location>
    <ligand>
        <name>substrate</name>
    </ligand>
</feature>
<evidence type="ECO:0000256" key="1">
    <source>
        <dbReference type="ARBA" id="ARBA00001946"/>
    </source>
</evidence>
<dbReference type="FunFam" id="3.40.50.1000:FF:000029">
    <property type="entry name" value="3-deoxy-D-manno-octulosonate 8-phosphate phosphatase KdsC"/>
    <property type="match status" value="1"/>
</dbReference>
<dbReference type="GO" id="GO:0046872">
    <property type="term" value="F:metal ion binding"/>
    <property type="evidence" value="ECO:0007669"/>
    <property type="project" value="UniProtKB-KW"/>
</dbReference>
<comment type="subunit">
    <text evidence="3">Homotetramer.</text>
</comment>
<name>A0A7L4UQH0_BALHA</name>
<evidence type="ECO:0000256" key="3">
    <source>
        <dbReference type="ARBA" id="ARBA00011881"/>
    </source>
</evidence>
<keyword evidence="4 7" id="KW-0479">Metal-binding</keyword>
<dbReference type="GO" id="GO:0008781">
    <property type="term" value="F:N-acylneuraminate cytidylyltransferase activity"/>
    <property type="evidence" value="ECO:0007669"/>
    <property type="project" value="TreeGrafter"/>
</dbReference>
<gene>
    <name evidence="8" type="ORF">C7377_0323</name>
</gene>
<dbReference type="SFLD" id="SFLDG01136">
    <property type="entry name" value="C1.6:_Phosphoserine_Phosphatas"/>
    <property type="match status" value="1"/>
</dbReference>
<keyword evidence="5" id="KW-0378">Hydrolase</keyword>
<dbReference type="PANTHER" id="PTHR21485">
    <property type="entry name" value="HAD SUPERFAMILY MEMBERS CMAS AND KDSC"/>
    <property type="match status" value="1"/>
</dbReference>
<protein>
    <submittedName>
        <fullName evidence="8">3-deoxy-D-manno-octulosonate 8-phosphate phosphatase (KDO 8-P phosphatase)</fullName>
    </submittedName>
</protein>
<evidence type="ECO:0000256" key="2">
    <source>
        <dbReference type="ARBA" id="ARBA00005893"/>
    </source>
</evidence>
<accession>A0A7L4UQH0</accession>
<proteinExistence type="inferred from homology"/>
<dbReference type="PANTHER" id="PTHR21485:SF3">
    <property type="entry name" value="N-ACYLNEURAMINATE CYTIDYLYLTRANSFERASE"/>
    <property type="match status" value="1"/>
</dbReference>
<dbReference type="NCBIfam" id="TIGR01670">
    <property type="entry name" value="KdsC-phosphatas"/>
    <property type="match status" value="1"/>
</dbReference>
<organism evidence="8 9">
    <name type="scientific">Balneicella halophila</name>
    <dbReference type="NCBI Taxonomy" id="1537566"/>
    <lineage>
        <taxon>Bacteria</taxon>
        <taxon>Pseudomonadati</taxon>
        <taxon>Bacteroidota</taxon>
        <taxon>Bacteroidia</taxon>
        <taxon>Bacteroidales</taxon>
        <taxon>Balneicellaceae</taxon>
        <taxon>Balneicella</taxon>
    </lineage>
</organism>
<sequence length="176" mass="19511">MGFFKEDIAKIKAFVFDVDGVLSAGEILLNEQGELLRTTNTKDGFALQFAIRQGFPVGIITGGNSEGVATRYRNLGVEHIYLRSKDKKADLADFIEKTGVSRDEILYMGDDLPDYEVMQAVGMPTCPKDAVHQIKAVASYISDLKGGQGCVRDVIEQTLRAQKKWKFQDMKNLANS</sequence>
<dbReference type="InterPro" id="IPR010023">
    <property type="entry name" value="KdsC_fam"/>
</dbReference>